<proteinExistence type="inferred from homology"/>
<evidence type="ECO:0000313" key="7">
    <source>
        <dbReference type="Proteomes" id="UP001375743"/>
    </source>
</evidence>
<evidence type="ECO:0000256" key="1">
    <source>
        <dbReference type="ARBA" id="ARBA00004418"/>
    </source>
</evidence>
<evidence type="ECO:0000313" key="6">
    <source>
        <dbReference type="EMBL" id="MEK0084163.1"/>
    </source>
</evidence>
<dbReference type="Proteomes" id="UP001375743">
    <property type="component" value="Unassembled WGS sequence"/>
</dbReference>
<dbReference type="Gene3D" id="3.40.190.10">
    <property type="entry name" value="Periplasmic binding protein-like II"/>
    <property type="match status" value="1"/>
</dbReference>
<comment type="similarity">
    <text evidence="2">Belongs to the bacterial solute-binding protein 5 family.</text>
</comment>
<organism evidence="6 7">
    <name type="scientific">Benzoatithermus flavus</name>
    <dbReference type="NCBI Taxonomy" id="3108223"/>
    <lineage>
        <taxon>Bacteria</taxon>
        <taxon>Pseudomonadati</taxon>
        <taxon>Pseudomonadota</taxon>
        <taxon>Alphaproteobacteria</taxon>
        <taxon>Geminicoccales</taxon>
        <taxon>Geminicoccaceae</taxon>
        <taxon>Benzoatithermus</taxon>
    </lineage>
</organism>
<name>A0ABU8XSJ9_9PROT</name>
<dbReference type="InterPro" id="IPR000914">
    <property type="entry name" value="SBP_5_dom"/>
</dbReference>
<dbReference type="PROSITE" id="PS51318">
    <property type="entry name" value="TAT"/>
    <property type="match status" value="1"/>
</dbReference>
<dbReference type="PIRSF" id="PIRSF002741">
    <property type="entry name" value="MppA"/>
    <property type="match status" value="1"/>
</dbReference>
<gene>
    <name evidence="6" type="ORF">U1T56_13440</name>
</gene>
<accession>A0ABU8XSJ9</accession>
<dbReference type="InterPro" id="IPR006311">
    <property type="entry name" value="TAT_signal"/>
</dbReference>
<dbReference type="EMBL" id="JBBLZC010000012">
    <property type="protein sequence ID" value="MEK0084163.1"/>
    <property type="molecule type" value="Genomic_DNA"/>
</dbReference>
<evidence type="ECO:0000256" key="3">
    <source>
        <dbReference type="ARBA" id="ARBA00022448"/>
    </source>
</evidence>
<comment type="subcellular location">
    <subcellularLocation>
        <location evidence="1">Periplasm</location>
    </subcellularLocation>
</comment>
<dbReference type="SUPFAM" id="SSF53850">
    <property type="entry name" value="Periplasmic binding protein-like II"/>
    <property type="match status" value="1"/>
</dbReference>
<comment type="caution">
    <text evidence="6">The sequence shown here is derived from an EMBL/GenBank/DDBJ whole genome shotgun (WGS) entry which is preliminary data.</text>
</comment>
<evidence type="ECO:0000259" key="5">
    <source>
        <dbReference type="Pfam" id="PF00496"/>
    </source>
</evidence>
<dbReference type="PANTHER" id="PTHR30290:SF10">
    <property type="entry name" value="PERIPLASMIC OLIGOPEPTIDE-BINDING PROTEIN-RELATED"/>
    <property type="match status" value="1"/>
</dbReference>
<dbReference type="Gene3D" id="3.90.76.10">
    <property type="entry name" value="Dipeptide-binding Protein, Domain 1"/>
    <property type="match status" value="1"/>
</dbReference>
<dbReference type="InterPro" id="IPR039424">
    <property type="entry name" value="SBP_5"/>
</dbReference>
<keyword evidence="3" id="KW-0813">Transport</keyword>
<keyword evidence="7" id="KW-1185">Reference proteome</keyword>
<feature type="domain" description="Solute-binding protein family 5" evidence="5">
    <location>
        <begin position="89"/>
        <end position="423"/>
    </location>
</feature>
<sequence length="515" mass="56642">MRQQGGPSADRRGFVQGAGALLLGAGLAGSMPGSLRAATPKKGGHLKLGIDSAGATDSLDPATYTAWYMQIVGFQWGNCLVELDEKVRPVPELAESWEPNADATRWVFKLRKGVTFHNGKELTAADVVYSINHHRGEGSKSGATGYLTVIKDVKATGPNEVTFVLDSSYADLPYVLADYHLLIVPEGADWTKPVGTGGYIVETFEPGVRTLAKRNPNYWKEGRAWADSIETLALNDLTARTSALQTGSVHFINRLDPKTVGLLERAPGMQVYNMPSAGHYCFPMRCDTDPFTNNDLRLALKYGIDREDVVKKILRGYGQVGNDHPVPSFDPFHAADIPQRAYDPDKAKFHFKKAGVSGPIRLSVSDAAFTGAVDAATLYKEHLAKCGITLDLVREPADGYWSNVWMVKPFCASYWGGRPTADLMLSVAYKSDAAWNESFWKRPKFDQLLLQARGELDTAKRKQMYHDLQMMVHEDGGEVIPMFNNMLFGARKDVAGLVQTPVLAGLRCGEQLYFT</sequence>
<evidence type="ECO:0000256" key="4">
    <source>
        <dbReference type="ARBA" id="ARBA00022729"/>
    </source>
</evidence>
<dbReference type="InterPro" id="IPR030678">
    <property type="entry name" value="Peptide/Ni-bd"/>
</dbReference>
<dbReference type="Pfam" id="PF00496">
    <property type="entry name" value="SBP_bac_5"/>
    <property type="match status" value="1"/>
</dbReference>
<reference evidence="6 7" key="1">
    <citation type="submission" date="2024-01" db="EMBL/GenBank/DDBJ databases">
        <title>Multi-omics insights into the function and evolution of sodium benzoate biodegradation pathways in Benzoatithermus flavus gen. nov., sp. nov. from hot spring.</title>
        <authorList>
            <person name="Hu C.-J."/>
            <person name="Li W.-J."/>
        </authorList>
    </citation>
    <scope>NUCLEOTIDE SEQUENCE [LARGE SCALE GENOMIC DNA]</scope>
    <source>
        <strain evidence="6 7">SYSU G07066</strain>
    </source>
</reference>
<keyword evidence="4" id="KW-0732">Signal</keyword>
<evidence type="ECO:0000256" key="2">
    <source>
        <dbReference type="ARBA" id="ARBA00005695"/>
    </source>
</evidence>
<dbReference type="PANTHER" id="PTHR30290">
    <property type="entry name" value="PERIPLASMIC BINDING COMPONENT OF ABC TRANSPORTER"/>
    <property type="match status" value="1"/>
</dbReference>
<protein>
    <submittedName>
        <fullName evidence="6">ABC transporter substrate-binding protein</fullName>
    </submittedName>
</protein>
<dbReference type="RefSeq" id="WP_418160010.1">
    <property type="nucleotide sequence ID" value="NZ_JBBLZC010000012.1"/>
</dbReference>
<dbReference type="CDD" id="cd08503">
    <property type="entry name" value="PBP2_NikA_DppA_OppA_like_17"/>
    <property type="match status" value="1"/>
</dbReference>
<dbReference type="Gene3D" id="3.10.105.10">
    <property type="entry name" value="Dipeptide-binding Protein, Domain 3"/>
    <property type="match status" value="1"/>
</dbReference>